<reference evidence="1" key="1">
    <citation type="journal article" date="2020" name="bioRxiv">
        <title>Hybrid origin of Populus tomentosa Carr. identified through genome sequencing and phylogenomic analysis.</title>
        <authorList>
            <person name="An X."/>
            <person name="Gao K."/>
            <person name="Chen Z."/>
            <person name="Li J."/>
            <person name="Yang X."/>
            <person name="Yang X."/>
            <person name="Zhou J."/>
            <person name="Guo T."/>
            <person name="Zhao T."/>
            <person name="Huang S."/>
            <person name="Miao D."/>
            <person name="Khan W.U."/>
            <person name="Rao P."/>
            <person name="Ye M."/>
            <person name="Lei B."/>
            <person name="Liao W."/>
            <person name="Wang J."/>
            <person name="Ji L."/>
            <person name="Li Y."/>
            <person name="Guo B."/>
            <person name="Mustafa N.S."/>
            <person name="Li S."/>
            <person name="Yun Q."/>
            <person name="Keller S.R."/>
            <person name="Mao J."/>
            <person name="Zhang R."/>
            <person name="Strauss S.H."/>
        </authorList>
    </citation>
    <scope>NUCLEOTIDE SEQUENCE</scope>
    <source>
        <strain evidence="1">GM15</strain>
        <tissue evidence="1">Leaf</tissue>
    </source>
</reference>
<name>A0A8X7YLD1_POPTO</name>
<dbReference type="PANTHER" id="PTHR31169:SF15">
    <property type="entry name" value="EXPRESSED PROTEIN"/>
    <property type="match status" value="1"/>
</dbReference>
<accession>A0A8X7YLD1</accession>
<dbReference type="Proteomes" id="UP000886885">
    <property type="component" value="Chromosome 12D"/>
</dbReference>
<dbReference type="InterPro" id="IPR040221">
    <property type="entry name" value="CDCA7/CDA7L"/>
</dbReference>
<comment type="caution">
    <text evidence="1">The sequence shown here is derived from an EMBL/GenBank/DDBJ whole genome shotgun (WGS) entry which is preliminary data.</text>
</comment>
<evidence type="ECO:0000313" key="1">
    <source>
        <dbReference type="EMBL" id="KAG6752851.1"/>
    </source>
</evidence>
<gene>
    <name evidence="1" type="ORF">POTOM_042891</name>
</gene>
<organism evidence="1 2">
    <name type="scientific">Populus tomentosa</name>
    <name type="common">Chinese white poplar</name>
    <dbReference type="NCBI Taxonomy" id="118781"/>
    <lineage>
        <taxon>Eukaryota</taxon>
        <taxon>Viridiplantae</taxon>
        <taxon>Streptophyta</taxon>
        <taxon>Embryophyta</taxon>
        <taxon>Tracheophyta</taxon>
        <taxon>Spermatophyta</taxon>
        <taxon>Magnoliopsida</taxon>
        <taxon>eudicotyledons</taxon>
        <taxon>Gunneridae</taxon>
        <taxon>Pentapetalae</taxon>
        <taxon>rosids</taxon>
        <taxon>fabids</taxon>
        <taxon>Malpighiales</taxon>
        <taxon>Salicaceae</taxon>
        <taxon>Saliceae</taxon>
        <taxon>Populus</taxon>
    </lineage>
</organism>
<evidence type="ECO:0000313" key="2">
    <source>
        <dbReference type="Proteomes" id="UP000886885"/>
    </source>
</evidence>
<dbReference type="GO" id="GO:0006355">
    <property type="term" value="P:regulation of DNA-templated transcription"/>
    <property type="evidence" value="ECO:0007669"/>
    <property type="project" value="InterPro"/>
</dbReference>
<protein>
    <submittedName>
        <fullName evidence="1">Uncharacterized protein</fullName>
    </submittedName>
</protein>
<keyword evidence="2" id="KW-1185">Reference proteome</keyword>
<sequence>MGKLKCKSDYEDLRKARILENQARLESLGIHKTLSDLRSLTSSSPKCERRKWTKRVYETAILRRSDRLKRISSVESSTQYSNNLSLRRSNRLKEISTEPVKAVVRRKVEVGDESEEEEDEKRPANAPLVKVKGVMQIQLSPEASARRCSSKGRGTIYNSVFGICCHFCRQKTLCSEEDCKRCSNLDPDEPCIGSFRMLCEKQTVHFVILQLVFSVEVVSRSGMVKVSPSTKKEPAGTKPFSPVSVGSLKDLVMNHQVMFSYLIFNLLFVDSSLCLRKRKMAPTGLAIFKAREMGYKSVAHLLMDELQRRNKLGR</sequence>
<dbReference type="AlphaFoldDB" id="A0A8X7YLD1"/>
<dbReference type="OrthoDB" id="298344at2759"/>
<proteinExistence type="predicted"/>
<dbReference type="EMBL" id="JAAWWB010000024">
    <property type="protein sequence ID" value="KAG6752851.1"/>
    <property type="molecule type" value="Genomic_DNA"/>
</dbReference>
<dbReference type="GO" id="GO:0005634">
    <property type="term" value="C:nucleus"/>
    <property type="evidence" value="ECO:0007669"/>
    <property type="project" value="TreeGrafter"/>
</dbReference>
<dbReference type="PANTHER" id="PTHR31169">
    <property type="entry name" value="OS05G0300700 PROTEIN"/>
    <property type="match status" value="1"/>
</dbReference>